<gene>
    <name evidence="2" type="ORF">FPZ43_04040</name>
</gene>
<keyword evidence="3" id="KW-1185">Reference proteome</keyword>
<proteinExistence type="predicted"/>
<dbReference type="EMBL" id="VOEJ01000001">
    <property type="protein sequence ID" value="TWR31649.1"/>
    <property type="molecule type" value="Genomic_DNA"/>
</dbReference>
<keyword evidence="1" id="KW-0732">Signal</keyword>
<comment type="caution">
    <text evidence="2">The sequence shown here is derived from an EMBL/GenBank/DDBJ whole genome shotgun (WGS) entry which is preliminary data.</text>
</comment>
<dbReference type="PROSITE" id="PS51257">
    <property type="entry name" value="PROKAR_LIPOPROTEIN"/>
    <property type="match status" value="1"/>
</dbReference>
<protein>
    <submittedName>
        <fullName evidence="2">Uncharacterized protein</fullName>
    </submittedName>
</protein>
<evidence type="ECO:0000256" key="1">
    <source>
        <dbReference type="SAM" id="SignalP"/>
    </source>
</evidence>
<feature type="chain" id="PRO_5021959976" evidence="1">
    <location>
        <begin position="23"/>
        <end position="70"/>
    </location>
</feature>
<evidence type="ECO:0000313" key="3">
    <source>
        <dbReference type="Proteomes" id="UP000320042"/>
    </source>
</evidence>
<dbReference type="Proteomes" id="UP000320042">
    <property type="component" value="Unassembled WGS sequence"/>
</dbReference>
<organism evidence="2 3">
    <name type="scientific">Mucilaginibacter pallidiroseus</name>
    <dbReference type="NCBI Taxonomy" id="2599295"/>
    <lineage>
        <taxon>Bacteria</taxon>
        <taxon>Pseudomonadati</taxon>
        <taxon>Bacteroidota</taxon>
        <taxon>Sphingobacteriia</taxon>
        <taxon>Sphingobacteriales</taxon>
        <taxon>Sphingobacteriaceae</taxon>
        <taxon>Mucilaginibacter</taxon>
    </lineage>
</organism>
<dbReference type="RefSeq" id="WP_146380547.1">
    <property type="nucleotide sequence ID" value="NZ_VOEJ01000001.1"/>
</dbReference>
<dbReference type="AlphaFoldDB" id="A0A563UK50"/>
<sequence>MKNAFKLAALSLVIAVSAAACGGDSKKDNGGDTTTVISDSVTTVKTVDSTKTKTDTLLLDSTKQDTSRLK</sequence>
<evidence type="ECO:0000313" key="2">
    <source>
        <dbReference type="EMBL" id="TWR31649.1"/>
    </source>
</evidence>
<name>A0A563UK50_9SPHI</name>
<feature type="signal peptide" evidence="1">
    <location>
        <begin position="1"/>
        <end position="22"/>
    </location>
</feature>
<accession>A0A563UK50</accession>
<reference evidence="2 3" key="1">
    <citation type="submission" date="2019-07" db="EMBL/GenBank/DDBJ databases">
        <authorList>
            <person name="Kim J."/>
        </authorList>
    </citation>
    <scope>NUCLEOTIDE SEQUENCE [LARGE SCALE GENOMIC DNA]</scope>
    <source>
        <strain evidence="3">dk17</strain>
    </source>
</reference>